<dbReference type="InterPro" id="IPR027312">
    <property type="entry name" value="Sda1"/>
</dbReference>
<dbReference type="InParanoid" id="A0A2G5C4Z1"/>
<dbReference type="PANTHER" id="PTHR12730">
    <property type="entry name" value="HSDA/SDA1-RELATED"/>
    <property type="match status" value="1"/>
</dbReference>
<evidence type="ECO:0000256" key="2">
    <source>
        <dbReference type="SAM" id="MobiDB-lite"/>
    </source>
</evidence>
<accession>A0A2G5C4Z1</accession>
<dbReference type="SUPFAM" id="SSF48371">
    <property type="entry name" value="ARM repeat"/>
    <property type="match status" value="1"/>
</dbReference>
<dbReference type="Pfam" id="PF08158">
    <property type="entry name" value="SDA1_HEAT"/>
    <property type="match status" value="1"/>
</dbReference>
<dbReference type="InterPro" id="IPR012977">
    <property type="entry name" value="SDA1_N"/>
</dbReference>
<feature type="region of interest" description="Disordered" evidence="2">
    <location>
        <begin position="570"/>
        <end position="648"/>
    </location>
</feature>
<feature type="region of interest" description="Disordered" evidence="2">
    <location>
        <begin position="738"/>
        <end position="802"/>
    </location>
</feature>
<organism evidence="4 5">
    <name type="scientific">Aquilegia coerulea</name>
    <name type="common">Rocky mountain columbine</name>
    <dbReference type="NCBI Taxonomy" id="218851"/>
    <lineage>
        <taxon>Eukaryota</taxon>
        <taxon>Viridiplantae</taxon>
        <taxon>Streptophyta</taxon>
        <taxon>Embryophyta</taxon>
        <taxon>Tracheophyta</taxon>
        <taxon>Spermatophyta</taxon>
        <taxon>Magnoliopsida</taxon>
        <taxon>Ranunculales</taxon>
        <taxon>Ranunculaceae</taxon>
        <taxon>Thalictroideae</taxon>
        <taxon>Aquilegia</taxon>
    </lineage>
</organism>
<gene>
    <name evidence="4" type="ORF">AQUCO_09500042v1</name>
</gene>
<keyword evidence="1" id="KW-0653">Protein transport</keyword>
<comment type="subcellular location">
    <subcellularLocation>
        <location evidence="1">Nucleus</location>
        <location evidence="1">Nucleolus</location>
    </subcellularLocation>
</comment>
<dbReference type="FunCoup" id="A0A2G5C4Z1">
    <property type="interactions" value="3059"/>
</dbReference>
<dbReference type="OrthoDB" id="2196187at2759"/>
<comment type="function">
    <text evidence="1">Required for 60S pre-ribosomal subunits export to the cytoplasm.</text>
</comment>
<dbReference type="AlphaFoldDB" id="A0A2G5C4Z1"/>
<keyword evidence="1" id="KW-0539">Nucleus</keyword>
<dbReference type="GO" id="GO:0000055">
    <property type="term" value="P:ribosomal large subunit export from nucleus"/>
    <property type="evidence" value="ECO:0007669"/>
    <property type="project" value="UniProtKB-UniRule"/>
</dbReference>
<comment type="similarity">
    <text evidence="1">Belongs to the SDA1 family.</text>
</comment>
<name>A0A2G5C4Z1_AQUCA</name>
<sequence>MRPVSCCRDGILQDLCLESLSSSSTSTAPDKLSLLSLQSKMKCDPQGYESELILLYRHFDSTLYLYHQQAAFNIAIATTAANNNTTIAKDLSHLAMFLSHAAPYYPHLLSDFPKKLSDLLHNVAPALPSRLRCDLTRAFILLVNGKIVEFEDYLALFVELQTLGDKALKKLVFSHLIERIRGLNQKHKNEAKNRALQNVLFSMLQEDNELKAKRCLVLLCDLHRRRVWFDDRTANAICRACFHPSSRIRISALSFLLGYERIEHGDDSDGSSAEDDMMSEKSDVFISRMAIYKAHHKGTLSSKKKKKAKLQRTIRSMKRKQRVSSENSNSCYHSPLNHLKDAQGFVEKLFSCLQTCNERFEVRMMMLKVVARTVGLHRLILLKLYPFLQKYLKPHQREVTALLAAAVQACHDLVPPDAVDPLFKQVINEFINDRSRTEAIVIGLNFVREICLRMQLLMTKDLLEDLARYKESREKQISTAARSLILLFREVCPSLLVKKDRGRNSDANARPRAFGEVIVASGVPGLELQQSDDDMNSENDESVYLSSDNEGAVYVNEDNYMLSAGAKSVYEEENDNRQEDDEADKLTSDTGDSDGLNEIDDEEEEEQESDGVDDIDEDKEDNEKLSTRKRKFVGHDEQQSAEGASLQAGAKAKKAAKIALANSKMPTFKIPDSEQLRRKRVDPAVFECYRCCRTQSTHKNQTQDEGWTHLFIWCGFCEKARKKLTKEEKLESIRAGREERGKYQARAAVKQKKTGGLSNRQKAQKKEMPLAARRIKVARSRQEKKKKQRRAGKQFRGRKAWK</sequence>
<keyword evidence="1" id="KW-0690">Ribosome biogenesis</keyword>
<dbReference type="GO" id="GO:0005730">
    <property type="term" value="C:nucleolus"/>
    <property type="evidence" value="ECO:0007669"/>
    <property type="project" value="UniProtKB-SubCell"/>
</dbReference>
<dbReference type="Proteomes" id="UP000230069">
    <property type="component" value="Unassembled WGS sequence"/>
</dbReference>
<evidence type="ECO:0000259" key="3">
    <source>
        <dbReference type="Pfam" id="PF08158"/>
    </source>
</evidence>
<feature type="compositionally biased region" description="Acidic residues" evidence="2">
    <location>
        <begin position="530"/>
        <end position="541"/>
    </location>
</feature>
<protein>
    <recommendedName>
        <fullName evidence="1">Protein SDA1</fullName>
    </recommendedName>
</protein>
<dbReference type="EMBL" id="KZ305112">
    <property type="protein sequence ID" value="PIA26301.1"/>
    <property type="molecule type" value="Genomic_DNA"/>
</dbReference>
<dbReference type="STRING" id="218851.A0A2G5C4Z1"/>
<proteinExistence type="inferred from homology"/>
<evidence type="ECO:0000313" key="4">
    <source>
        <dbReference type="EMBL" id="PIA26301.1"/>
    </source>
</evidence>
<keyword evidence="1" id="KW-0813">Transport</keyword>
<dbReference type="GO" id="GO:0042273">
    <property type="term" value="P:ribosomal large subunit biogenesis"/>
    <property type="evidence" value="ECO:0007669"/>
    <property type="project" value="UniProtKB-UniRule"/>
</dbReference>
<feature type="region of interest" description="Disordered" evidence="2">
    <location>
        <begin position="525"/>
        <end position="550"/>
    </location>
</feature>
<dbReference type="PANTHER" id="PTHR12730:SF0">
    <property type="entry name" value="PROTEIN SDA1 HOMOLOG"/>
    <property type="match status" value="1"/>
</dbReference>
<reference evidence="4 5" key="1">
    <citation type="submission" date="2017-09" db="EMBL/GenBank/DDBJ databases">
        <title>WGS assembly of Aquilegia coerulea Goldsmith.</title>
        <authorList>
            <person name="Hodges S."/>
            <person name="Kramer E."/>
            <person name="Nordborg M."/>
            <person name="Tomkins J."/>
            <person name="Borevitz J."/>
            <person name="Derieg N."/>
            <person name="Yan J."/>
            <person name="Mihaltcheva S."/>
            <person name="Hayes R.D."/>
            <person name="Rokhsar D."/>
        </authorList>
    </citation>
    <scope>NUCLEOTIDE SEQUENCE [LARGE SCALE GENOMIC DNA]</scope>
    <source>
        <strain evidence="5">cv. Goldsmith</strain>
    </source>
</reference>
<evidence type="ECO:0000256" key="1">
    <source>
        <dbReference type="RuleBase" id="RU365057"/>
    </source>
</evidence>
<keyword evidence="5" id="KW-1185">Reference proteome</keyword>
<feature type="compositionally biased region" description="Acidic residues" evidence="2">
    <location>
        <begin position="591"/>
        <end position="620"/>
    </location>
</feature>
<feature type="domain" description="SDA1 N-terminal" evidence="3">
    <location>
        <begin position="97"/>
        <end position="473"/>
    </location>
</feature>
<dbReference type="GO" id="GO:0015031">
    <property type="term" value="P:protein transport"/>
    <property type="evidence" value="ECO:0007669"/>
    <property type="project" value="UniProtKB-KW"/>
</dbReference>
<feature type="compositionally biased region" description="Acidic residues" evidence="2">
    <location>
        <begin position="571"/>
        <end position="583"/>
    </location>
</feature>
<feature type="compositionally biased region" description="Basic residues" evidence="2">
    <location>
        <begin position="773"/>
        <end position="802"/>
    </location>
</feature>
<evidence type="ECO:0000313" key="5">
    <source>
        <dbReference type="Proteomes" id="UP000230069"/>
    </source>
</evidence>
<dbReference type="InterPro" id="IPR016024">
    <property type="entry name" value="ARM-type_fold"/>
</dbReference>